<feature type="chain" id="PRO_5018751158" evidence="2">
    <location>
        <begin position="27"/>
        <end position="199"/>
    </location>
</feature>
<keyword evidence="4" id="KW-1185">Reference proteome</keyword>
<gene>
    <name evidence="3" type="ORF">NCTC13079_00275</name>
</gene>
<name>A0A3S4YNL6_9FIRM</name>
<dbReference type="KEGG" id="piv:NCTC13079_00275"/>
<feature type="compositionally biased region" description="Basic and acidic residues" evidence="1">
    <location>
        <begin position="74"/>
        <end position="98"/>
    </location>
</feature>
<evidence type="ECO:0000313" key="3">
    <source>
        <dbReference type="EMBL" id="VEJ34691.1"/>
    </source>
</evidence>
<feature type="compositionally biased region" description="Low complexity" evidence="1">
    <location>
        <begin position="50"/>
        <end position="68"/>
    </location>
</feature>
<sequence length="199" mass="21221">MNNFKKNAIRNVLIMTVLAAPITVHAQEAEDVAALVATQSVAETAYETVSAKPQSAPAQEAPAKAVAPEEIEEADTKPAEEKAPAAEAKEADANDERLAAALAKDPADRTQEEKDALLKAEALQPEKLEIAPVEVDPSTLAEEVTRDAKDITNELINPVVKIRETETKDTEGTLDVAGGEALSFEFPLSLRRTPGTETP</sequence>
<dbReference type="RefSeq" id="WP_126464742.1">
    <property type="nucleotide sequence ID" value="NZ_LR134523.1"/>
</dbReference>
<proteinExistence type="predicted"/>
<protein>
    <submittedName>
        <fullName evidence="3">Uncharacterized protein</fullName>
    </submittedName>
</protein>
<accession>A0A3S4YNL6</accession>
<feature type="region of interest" description="Disordered" evidence="1">
    <location>
        <begin position="50"/>
        <end position="111"/>
    </location>
</feature>
<feature type="signal peptide" evidence="2">
    <location>
        <begin position="1"/>
        <end position="26"/>
    </location>
</feature>
<evidence type="ECO:0000256" key="1">
    <source>
        <dbReference type="SAM" id="MobiDB-lite"/>
    </source>
</evidence>
<evidence type="ECO:0000313" key="4">
    <source>
        <dbReference type="Proteomes" id="UP000269544"/>
    </source>
</evidence>
<evidence type="ECO:0000256" key="2">
    <source>
        <dbReference type="SAM" id="SignalP"/>
    </source>
</evidence>
<dbReference type="AlphaFoldDB" id="A0A3S4YNL6"/>
<keyword evidence="2" id="KW-0732">Signal</keyword>
<dbReference type="EMBL" id="LR134523">
    <property type="protein sequence ID" value="VEJ34691.1"/>
    <property type="molecule type" value="Genomic_DNA"/>
</dbReference>
<organism evidence="3 4">
    <name type="scientific">Aedoeadaptatus ivorii</name>
    <dbReference type="NCBI Taxonomy" id="54006"/>
    <lineage>
        <taxon>Bacteria</taxon>
        <taxon>Bacillati</taxon>
        <taxon>Bacillota</taxon>
        <taxon>Tissierellia</taxon>
        <taxon>Tissierellales</taxon>
        <taxon>Peptoniphilaceae</taxon>
        <taxon>Aedoeadaptatus</taxon>
    </lineage>
</organism>
<dbReference type="Proteomes" id="UP000269544">
    <property type="component" value="Chromosome"/>
</dbReference>
<reference evidence="3 4" key="1">
    <citation type="submission" date="2018-12" db="EMBL/GenBank/DDBJ databases">
        <authorList>
            <consortium name="Pathogen Informatics"/>
        </authorList>
    </citation>
    <scope>NUCLEOTIDE SEQUENCE [LARGE SCALE GENOMIC DNA]</scope>
    <source>
        <strain evidence="3 4">NCTC13079</strain>
    </source>
</reference>